<name>A0A834GH69_RHOSS</name>
<keyword evidence="1" id="KW-1133">Transmembrane helix</keyword>
<dbReference type="Proteomes" id="UP000626092">
    <property type="component" value="Unassembled WGS sequence"/>
</dbReference>
<dbReference type="PANTHER" id="PTHR33116:SF78">
    <property type="entry name" value="OS12G0587133 PROTEIN"/>
    <property type="match status" value="1"/>
</dbReference>
<reference evidence="3" key="1">
    <citation type="submission" date="2019-11" db="EMBL/GenBank/DDBJ databases">
        <authorList>
            <person name="Liu Y."/>
            <person name="Hou J."/>
            <person name="Li T.-Q."/>
            <person name="Guan C.-H."/>
            <person name="Wu X."/>
            <person name="Wu H.-Z."/>
            <person name="Ling F."/>
            <person name="Zhang R."/>
            <person name="Shi X.-G."/>
            <person name="Ren J.-P."/>
            <person name="Chen E.-F."/>
            <person name="Sun J.-M."/>
        </authorList>
    </citation>
    <scope>NUCLEOTIDE SEQUENCE</scope>
    <source>
        <strain evidence="3">Adult_tree_wgs_1</strain>
        <tissue evidence="3">Leaves</tissue>
    </source>
</reference>
<dbReference type="InterPro" id="IPR000477">
    <property type="entry name" value="RT_dom"/>
</dbReference>
<keyword evidence="1" id="KW-0472">Membrane</keyword>
<dbReference type="PANTHER" id="PTHR33116">
    <property type="entry name" value="REVERSE TRANSCRIPTASE ZINC-BINDING DOMAIN-CONTAINING PROTEIN-RELATED-RELATED"/>
    <property type="match status" value="1"/>
</dbReference>
<accession>A0A834GH69</accession>
<evidence type="ECO:0000313" key="3">
    <source>
        <dbReference type="EMBL" id="KAF7131841.1"/>
    </source>
</evidence>
<feature type="transmembrane region" description="Helical" evidence="1">
    <location>
        <begin position="15"/>
        <end position="36"/>
    </location>
</feature>
<proteinExistence type="predicted"/>
<keyword evidence="4" id="KW-1185">Reference proteome</keyword>
<sequence>MIQSHINQNSCIHRFSHIVLLLLLSIQAGIFATAVYEFRRRWLLSLCYIVELHSATVSACTESIATLFVNSYVLTTGMAYQCCHWLLCAYHGYFDDACCYCYCCLGAVMAIKVYEAVFMLDVSRFSFMVSLHLKLLEPFGWLHHFGVSKHVETGHQQTLVEEAEESSLNPVEELSGSKDELVEVREDADLSLSCVPRATLTSVVNGEETSIGRAEWSAMAPDLQGCGDKEKAAMVLPGSIASNKSLSKSAKNKMRKLIREQKLNVLPVLIDPVQSGFVKGRRIADNIFLTQELMRGYHKSSTSPRCAMKVYIRKAYDNVRWDFLWDILSAMNFHPTMIKWLQACVTTANYTISLNGEATDDLMIFCKGDLTSISHIQEALSEFQMLSGLSPNPEKSSIYFSGVNTITRMAILDTGCDGQAVVFCYYVGFTAAMLFSAATAAAAAPLAAVVVVHPDLEVGPRSRDKPTIVRDIFLQMLLLVLILLRSRPSAYCRGECPWISVAWQWEYGRV</sequence>
<evidence type="ECO:0000313" key="4">
    <source>
        <dbReference type="Proteomes" id="UP000626092"/>
    </source>
</evidence>
<dbReference type="OrthoDB" id="1934719at2759"/>
<dbReference type="Pfam" id="PF00078">
    <property type="entry name" value="RVT_1"/>
    <property type="match status" value="1"/>
</dbReference>
<protein>
    <recommendedName>
        <fullName evidence="2">Reverse transcriptase domain-containing protein</fullName>
    </recommendedName>
</protein>
<feature type="domain" description="Reverse transcriptase" evidence="2">
    <location>
        <begin position="259"/>
        <end position="349"/>
    </location>
</feature>
<dbReference type="EMBL" id="WJXA01000009">
    <property type="protein sequence ID" value="KAF7131841.1"/>
    <property type="molecule type" value="Genomic_DNA"/>
</dbReference>
<evidence type="ECO:0000259" key="2">
    <source>
        <dbReference type="Pfam" id="PF00078"/>
    </source>
</evidence>
<organism evidence="3 4">
    <name type="scientific">Rhododendron simsii</name>
    <name type="common">Sims's rhododendron</name>
    <dbReference type="NCBI Taxonomy" id="118357"/>
    <lineage>
        <taxon>Eukaryota</taxon>
        <taxon>Viridiplantae</taxon>
        <taxon>Streptophyta</taxon>
        <taxon>Embryophyta</taxon>
        <taxon>Tracheophyta</taxon>
        <taxon>Spermatophyta</taxon>
        <taxon>Magnoliopsida</taxon>
        <taxon>eudicotyledons</taxon>
        <taxon>Gunneridae</taxon>
        <taxon>Pentapetalae</taxon>
        <taxon>asterids</taxon>
        <taxon>Ericales</taxon>
        <taxon>Ericaceae</taxon>
        <taxon>Ericoideae</taxon>
        <taxon>Rhodoreae</taxon>
        <taxon>Rhododendron</taxon>
    </lineage>
</organism>
<comment type="caution">
    <text evidence="3">The sequence shown here is derived from an EMBL/GenBank/DDBJ whole genome shotgun (WGS) entry which is preliminary data.</text>
</comment>
<evidence type="ECO:0000256" key="1">
    <source>
        <dbReference type="SAM" id="Phobius"/>
    </source>
</evidence>
<dbReference type="AlphaFoldDB" id="A0A834GH69"/>
<keyword evidence="1" id="KW-0812">Transmembrane</keyword>
<gene>
    <name evidence="3" type="ORF">RHSIM_Rhsim09G0079900</name>
</gene>